<sequence>MKKVIALTALLTSSVFAADLLIEVGNIADSKGNIRVAIFSEADKARFPSGKPTMIINAKTAEKTPGISVAAKEGSVYIKASVPVGIYAVSAFHDKNKNEELDKSFFGVPTEPYGFSNDARGTFSAPPFSEAQFELKESGADISLDVM</sequence>
<gene>
    <name evidence="2" type="ORF">Ctma_0835</name>
</gene>
<keyword evidence="1" id="KW-0732">Signal</keyword>
<protein>
    <recommendedName>
        <fullName evidence="3">DUF2141 domain-containing protein</fullName>
    </recommendedName>
</protein>
<evidence type="ECO:0000313" key="2">
    <source>
        <dbReference type="EMBL" id="WXU00124.1"/>
    </source>
</evidence>
<feature type="chain" id="PRO_5043470160" description="DUF2141 domain-containing protein" evidence="1">
    <location>
        <begin position="18"/>
        <end position="147"/>
    </location>
</feature>
<reference evidence="2" key="1">
    <citation type="submission" date="2023-10" db="EMBL/GenBank/DDBJ databases">
        <title>The first scallop-associated chemosynthetic bacterial symbiont.</title>
        <authorList>
            <person name="Lin Y.-T."/>
            <person name="Sun J."/>
            <person name="Ip J.C.-H."/>
            <person name="He X."/>
            <person name="Gao Z.-M."/>
            <person name="Perez M."/>
            <person name="Xu T."/>
            <person name="Qian P.-Y."/>
            <person name="Qiu J.-W."/>
        </authorList>
    </citation>
    <scope>NUCLEOTIDE SEQUENCE</scope>
    <source>
        <strain evidence="2">Gill1</strain>
    </source>
</reference>
<evidence type="ECO:0008006" key="3">
    <source>
        <dbReference type="Google" id="ProtNLM"/>
    </source>
</evidence>
<accession>A0AAU6PGH6</accession>
<dbReference type="AlphaFoldDB" id="A0AAU6PGH6"/>
<dbReference type="EMBL" id="CP138327">
    <property type="protein sequence ID" value="WXU00124.1"/>
    <property type="molecule type" value="Genomic_DNA"/>
</dbReference>
<organism evidence="2">
    <name type="scientific">Catillopecten margaritatus gill symbiont</name>
    <dbReference type="NCBI Taxonomy" id="3083288"/>
    <lineage>
        <taxon>Bacteria</taxon>
        <taxon>Pseudomonadati</taxon>
        <taxon>Pseudomonadota</taxon>
        <taxon>Gammaproteobacteria</taxon>
        <taxon>sulfur-oxidizing symbionts</taxon>
    </lineage>
</organism>
<name>A0AAU6PGH6_9GAMM</name>
<dbReference type="Pfam" id="PF09912">
    <property type="entry name" value="DUF2141"/>
    <property type="match status" value="1"/>
</dbReference>
<dbReference type="InterPro" id="IPR018673">
    <property type="entry name" value="DUF2141"/>
</dbReference>
<evidence type="ECO:0000256" key="1">
    <source>
        <dbReference type="SAM" id="SignalP"/>
    </source>
</evidence>
<proteinExistence type="predicted"/>
<feature type="signal peptide" evidence="1">
    <location>
        <begin position="1"/>
        <end position="17"/>
    </location>
</feature>